<feature type="region of interest" description="Disordered" evidence="2">
    <location>
        <begin position="566"/>
        <end position="632"/>
    </location>
</feature>
<feature type="coiled-coil region" evidence="1">
    <location>
        <begin position="459"/>
        <end position="489"/>
    </location>
</feature>
<name>G4ZSY8_PHYSP</name>
<feature type="compositionally biased region" description="Basic residues" evidence="2">
    <location>
        <begin position="595"/>
        <end position="606"/>
    </location>
</feature>
<evidence type="ECO:0000256" key="1">
    <source>
        <dbReference type="SAM" id="Coils"/>
    </source>
</evidence>
<organism evidence="3 4">
    <name type="scientific">Phytophthora sojae (strain P6497)</name>
    <name type="common">Soybean stem and root rot agent</name>
    <name type="synonym">Phytophthora megasperma f. sp. glycines</name>
    <dbReference type="NCBI Taxonomy" id="1094619"/>
    <lineage>
        <taxon>Eukaryota</taxon>
        <taxon>Sar</taxon>
        <taxon>Stramenopiles</taxon>
        <taxon>Oomycota</taxon>
        <taxon>Peronosporomycetes</taxon>
        <taxon>Peronosporales</taxon>
        <taxon>Peronosporaceae</taxon>
        <taxon>Phytophthora</taxon>
    </lineage>
</organism>
<evidence type="ECO:0000256" key="2">
    <source>
        <dbReference type="SAM" id="MobiDB-lite"/>
    </source>
</evidence>
<protein>
    <submittedName>
        <fullName evidence="3">Uncharacterized protein</fullName>
    </submittedName>
</protein>
<accession>G4ZSY8</accession>
<proteinExistence type="predicted"/>
<dbReference type="RefSeq" id="XP_009530502.1">
    <property type="nucleotide sequence ID" value="XM_009532207.1"/>
</dbReference>
<dbReference type="InParanoid" id="G4ZSY8"/>
<dbReference type="EMBL" id="JH159156">
    <property type="protein sequence ID" value="EGZ13073.1"/>
    <property type="molecule type" value="Genomic_DNA"/>
</dbReference>
<dbReference type="Proteomes" id="UP000002640">
    <property type="component" value="Unassembled WGS sequence"/>
</dbReference>
<dbReference type="AlphaFoldDB" id="G4ZSY8"/>
<evidence type="ECO:0000313" key="4">
    <source>
        <dbReference type="Proteomes" id="UP000002640"/>
    </source>
</evidence>
<dbReference type="GeneID" id="20646895"/>
<gene>
    <name evidence="3" type="ORF">PHYSODRAFT_334885</name>
</gene>
<sequence length="738" mass="81067">MASNGAEKNCVMDIKWAFLVPWCEVFAECKAISEVVDTSKAPVTASLRCWQPLPPPPARESLAGRCMIPVPFWAETGSRYDRKRLQRAREAVELFNMLAMFVTVVDSIEELFTDDLKFVKPIWECVLVGKLSKFDPVATQAKVTWGQLLGCQNNPMQYSDEFRAAMGKLEAMRRQLENGNKSKISRRLGKLFDAEVPRVVQLCAVSEEAADVVEKLEGSRSCVGSGAISNVEFSSPDIPLLTKAVARSNYSSLRLGLDEKSKGAAAMHSAVQCLGDSGVRVSGVCSALAEAKSIHKLTLQIGTLWDDNDGMNQPGVQISWVADAAYGAIKENYPPGIIGQAGQDELPLSSSYDSASMGKQADLVVPGYGLCMVAIDDGVNEFIQDPPGVNEFIQDPPAPKSGWKSSGKVEDDEVLYEIFDGMGAGLRTLTMEMHWSDKHPCVLFYRMVLSCPKLEELHLKGFDIALTDMEEKRNDMEEEEEDISEWGVKKLVLEDVRDVDGLLETLSDPNVRMARELVELRLTLTNDSMVSPEYIAALESQDGKFLPVVKQKLPTRSKLAMISVAKSDDDAEDKNKATHQLDESILSTGNPHSLVQHRRGGQTNHHKSSEHPRENGGATSSNASDTEAEERAPSFASKLNVFLGAKSGVNTKLGGIFKDRTMHASDTSMCKMEQEIQPLVCNESDSLVLAPNYHCRYDSASTQKQAEVVVPGYGLSSGNAYSNTIHRFSKSRSEETYP</sequence>
<feature type="compositionally biased region" description="Basic and acidic residues" evidence="2">
    <location>
        <begin position="573"/>
        <end position="582"/>
    </location>
</feature>
<keyword evidence="4" id="KW-1185">Reference proteome</keyword>
<keyword evidence="1" id="KW-0175">Coiled coil</keyword>
<dbReference type="KEGG" id="psoj:PHYSODRAFT_334885"/>
<reference evidence="3 4" key="1">
    <citation type="journal article" date="2006" name="Science">
        <title>Phytophthora genome sequences uncover evolutionary origins and mechanisms of pathogenesis.</title>
        <authorList>
            <person name="Tyler B.M."/>
            <person name="Tripathy S."/>
            <person name="Zhang X."/>
            <person name="Dehal P."/>
            <person name="Jiang R.H."/>
            <person name="Aerts A."/>
            <person name="Arredondo F.D."/>
            <person name="Baxter L."/>
            <person name="Bensasson D."/>
            <person name="Beynon J.L."/>
            <person name="Chapman J."/>
            <person name="Damasceno C.M."/>
            <person name="Dorrance A.E."/>
            <person name="Dou D."/>
            <person name="Dickerman A.W."/>
            <person name="Dubchak I.L."/>
            <person name="Garbelotto M."/>
            <person name="Gijzen M."/>
            <person name="Gordon S.G."/>
            <person name="Govers F."/>
            <person name="Grunwald N.J."/>
            <person name="Huang W."/>
            <person name="Ivors K.L."/>
            <person name="Jones R.W."/>
            <person name="Kamoun S."/>
            <person name="Krampis K."/>
            <person name="Lamour K.H."/>
            <person name="Lee M.K."/>
            <person name="McDonald W.H."/>
            <person name="Medina M."/>
            <person name="Meijer H.J."/>
            <person name="Nordberg E.K."/>
            <person name="Maclean D.J."/>
            <person name="Ospina-Giraldo M.D."/>
            <person name="Morris P.F."/>
            <person name="Phuntumart V."/>
            <person name="Putnam N.H."/>
            <person name="Rash S."/>
            <person name="Rose J.K."/>
            <person name="Sakihama Y."/>
            <person name="Salamov A.A."/>
            <person name="Savidor A."/>
            <person name="Scheuring C.F."/>
            <person name="Smith B.M."/>
            <person name="Sobral B.W."/>
            <person name="Terry A."/>
            <person name="Torto-Alalibo T.A."/>
            <person name="Win J."/>
            <person name="Xu Z."/>
            <person name="Zhang H."/>
            <person name="Grigoriev I.V."/>
            <person name="Rokhsar D.S."/>
            <person name="Boore J.L."/>
        </authorList>
    </citation>
    <scope>NUCLEOTIDE SEQUENCE [LARGE SCALE GENOMIC DNA]</scope>
    <source>
        <strain evidence="3 4">P6497</strain>
    </source>
</reference>
<evidence type="ECO:0000313" key="3">
    <source>
        <dbReference type="EMBL" id="EGZ13073.1"/>
    </source>
</evidence>